<sequence length="248" mass="28260">MSGTMLGRVYDHFDGATLRHERGSLEIRGLADSTYPSTTLARQEFTHDNPDLPTVDVVIAYYNEPTSALRRLTSRLKKELTWARVNLIIYHNGIAGFDDQLASRFTNGALDSRVADEDTRLREVLSTIAQLKAETRADAVLPRKNVGRDMGVFLDHIFSHYGLFEDPLDLLNMYPFPEMAIAWDLFHPGTSLPKTPILTAYRGQMVISRDRIKQTERQVWEHTTRILVSERDDAEHVDGFGWKDEPEG</sequence>
<evidence type="ECO:0000313" key="2">
    <source>
        <dbReference type="Proteomes" id="UP001241377"/>
    </source>
</evidence>
<comment type="caution">
    <text evidence="1">The sequence shown here is derived from an EMBL/GenBank/DDBJ whole genome shotgun (WGS) entry which is preliminary data.</text>
</comment>
<evidence type="ECO:0000313" key="1">
    <source>
        <dbReference type="EMBL" id="KAJ9110415.1"/>
    </source>
</evidence>
<protein>
    <submittedName>
        <fullName evidence="1">Uncharacterized protein</fullName>
    </submittedName>
</protein>
<reference evidence="1" key="1">
    <citation type="submission" date="2023-04" db="EMBL/GenBank/DDBJ databases">
        <title>Draft Genome sequencing of Naganishia species isolated from polar environments using Oxford Nanopore Technology.</title>
        <authorList>
            <person name="Leo P."/>
            <person name="Venkateswaran K."/>
        </authorList>
    </citation>
    <scope>NUCLEOTIDE SEQUENCE</scope>
    <source>
        <strain evidence="1">MNA-CCFEE 5261</strain>
    </source>
</reference>
<keyword evidence="2" id="KW-1185">Reference proteome</keyword>
<dbReference type="EMBL" id="JASBWR010000012">
    <property type="protein sequence ID" value="KAJ9110415.1"/>
    <property type="molecule type" value="Genomic_DNA"/>
</dbReference>
<gene>
    <name evidence="1" type="ORF">QFC19_001540</name>
</gene>
<dbReference type="Proteomes" id="UP001241377">
    <property type="component" value="Unassembled WGS sequence"/>
</dbReference>
<name>A0ACC2WGY7_9TREE</name>
<accession>A0ACC2WGY7</accession>
<organism evidence="1 2">
    <name type="scientific">Naganishia cerealis</name>
    <dbReference type="NCBI Taxonomy" id="610337"/>
    <lineage>
        <taxon>Eukaryota</taxon>
        <taxon>Fungi</taxon>
        <taxon>Dikarya</taxon>
        <taxon>Basidiomycota</taxon>
        <taxon>Agaricomycotina</taxon>
        <taxon>Tremellomycetes</taxon>
        <taxon>Filobasidiales</taxon>
        <taxon>Filobasidiaceae</taxon>
        <taxon>Naganishia</taxon>
    </lineage>
</organism>
<proteinExistence type="predicted"/>